<evidence type="ECO:0000256" key="1">
    <source>
        <dbReference type="ARBA" id="ARBA00004604"/>
    </source>
</evidence>
<evidence type="ECO:0000256" key="2">
    <source>
        <dbReference type="ARBA" id="ARBA00010878"/>
    </source>
</evidence>
<feature type="region of interest" description="Disordered" evidence="4">
    <location>
        <begin position="181"/>
        <end position="205"/>
    </location>
</feature>
<evidence type="ECO:0000256" key="4">
    <source>
        <dbReference type="SAM" id="MobiDB-lite"/>
    </source>
</evidence>
<protein>
    <submittedName>
        <fullName evidence="5">Frg1-like family protein</fullName>
    </submittedName>
</protein>
<dbReference type="CDD" id="cd23339">
    <property type="entry name" value="beta-trefoil_FSCN_fungal_FRG1-like"/>
    <property type="match status" value="1"/>
</dbReference>
<dbReference type="GO" id="GO:0005730">
    <property type="term" value="C:nucleolus"/>
    <property type="evidence" value="ECO:0007669"/>
    <property type="project" value="UniProtKB-SubCell"/>
</dbReference>
<evidence type="ECO:0000313" key="5">
    <source>
        <dbReference type="EMBL" id="OAA63734.1"/>
    </source>
</evidence>
<comment type="subcellular location">
    <subcellularLocation>
        <location evidence="1">Nucleus</location>
        <location evidence="1">Nucleolus</location>
    </subcellularLocation>
</comment>
<dbReference type="PANTHER" id="PTHR12928:SF0">
    <property type="entry name" value="FSHD REGION GENE 1"/>
    <property type="match status" value="1"/>
</dbReference>
<keyword evidence="6" id="KW-1185">Reference proteome</keyword>
<dbReference type="InterPro" id="IPR008999">
    <property type="entry name" value="Actin-crosslinking"/>
</dbReference>
<accession>A0A167WFQ5</accession>
<gene>
    <name evidence="5" type="ORF">SPI_03897</name>
</gene>
<feature type="compositionally biased region" description="Basic and acidic residues" evidence="4">
    <location>
        <begin position="20"/>
        <end position="29"/>
    </location>
</feature>
<feature type="region of interest" description="Disordered" evidence="4">
    <location>
        <begin position="1"/>
        <end position="29"/>
    </location>
</feature>
<feature type="region of interest" description="Disordered" evidence="4">
    <location>
        <begin position="218"/>
        <end position="238"/>
    </location>
</feature>
<dbReference type="AlphaFoldDB" id="A0A167WFQ5"/>
<sequence>MVKPLTFKGDKKVKKRKRKDKDTSEEAQRKRALLAAAGGDEEVADDDTWVSAESLGDVVGPVMIVLPSKTPAALSSDANGTVFAMPVENIVDGNPSSAEPHDVRQVWVASRVAGSEQFLFKGHHGKYLGCDKYGFFSANAMAVSPLESFTLVETESIPETFQIKTQRGTFLSVQEPALPSKVAAGGNSTTAPDVRGDATESQSNTTVRIRMQARFKPRVKASKEEKAREKISRRELEDAVGRRLEDDEVKLLKRARREGDYHEKLLDVKMKYKHDKYG</sequence>
<evidence type="ECO:0000256" key="3">
    <source>
        <dbReference type="ARBA" id="ARBA00023242"/>
    </source>
</evidence>
<dbReference type="SUPFAM" id="SSF50405">
    <property type="entry name" value="Actin-crosslinking proteins"/>
    <property type="match status" value="1"/>
</dbReference>
<comment type="similarity">
    <text evidence="2">Belongs to the FRG1 family.</text>
</comment>
<feature type="compositionally biased region" description="Basic and acidic residues" evidence="4">
    <location>
        <begin position="221"/>
        <end position="238"/>
    </location>
</feature>
<organism evidence="5 6">
    <name type="scientific">Niveomyces insectorum RCEF 264</name>
    <dbReference type="NCBI Taxonomy" id="1081102"/>
    <lineage>
        <taxon>Eukaryota</taxon>
        <taxon>Fungi</taxon>
        <taxon>Dikarya</taxon>
        <taxon>Ascomycota</taxon>
        <taxon>Pezizomycotina</taxon>
        <taxon>Sordariomycetes</taxon>
        <taxon>Hypocreomycetidae</taxon>
        <taxon>Hypocreales</taxon>
        <taxon>Cordycipitaceae</taxon>
        <taxon>Niveomyces</taxon>
    </lineage>
</organism>
<dbReference type="OrthoDB" id="5539371at2759"/>
<keyword evidence="3" id="KW-0539">Nucleus</keyword>
<proteinExistence type="inferred from homology"/>
<dbReference type="Proteomes" id="UP000076874">
    <property type="component" value="Unassembled WGS sequence"/>
</dbReference>
<dbReference type="PANTHER" id="PTHR12928">
    <property type="entry name" value="FRG1 PROTEIN"/>
    <property type="match status" value="1"/>
</dbReference>
<evidence type="ECO:0000313" key="6">
    <source>
        <dbReference type="Proteomes" id="UP000076874"/>
    </source>
</evidence>
<dbReference type="GO" id="GO:0071013">
    <property type="term" value="C:catalytic step 2 spliceosome"/>
    <property type="evidence" value="ECO:0007669"/>
    <property type="project" value="TreeGrafter"/>
</dbReference>
<comment type="caution">
    <text evidence="5">The sequence shown here is derived from an EMBL/GenBank/DDBJ whole genome shotgun (WGS) entry which is preliminary data.</text>
</comment>
<dbReference type="EMBL" id="AZHD01000005">
    <property type="protein sequence ID" value="OAA63734.1"/>
    <property type="molecule type" value="Genomic_DNA"/>
</dbReference>
<reference evidence="5 6" key="1">
    <citation type="journal article" date="2016" name="Genome Biol. Evol.">
        <title>Divergent and convergent evolution of fungal pathogenicity.</title>
        <authorList>
            <person name="Shang Y."/>
            <person name="Xiao G."/>
            <person name="Zheng P."/>
            <person name="Cen K."/>
            <person name="Zhan S."/>
            <person name="Wang C."/>
        </authorList>
    </citation>
    <scope>NUCLEOTIDE SEQUENCE [LARGE SCALE GENOMIC DNA]</scope>
    <source>
        <strain evidence="5 6">RCEF 264</strain>
    </source>
</reference>
<name>A0A167WFQ5_9HYPO</name>
<dbReference type="InterPro" id="IPR010414">
    <property type="entry name" value="FRG1"/>
</dbReference>
<dbReference type="STRING" id="1081102.A0A167WFQ5"/>
<dbReference type="GO" id="GO:0051015">
    <property type="term" value="F:actin filament binding"/>
    <property type="evidence" value="ECO:0007669"/>
    <property type="project" value="TreeGrafter"/>
</dbReference>
<dbReference type="Gene3D" id="2.80.10.50">
    <property type="match status" value="1"/>
</dbReference>
<dbReference type="Pfam" id="PF06229">
    <property type="entry name" value="FRG1"/>
    <property type="match status" value="1"/>
</dbReference>